<protein>
    <recommendedName>
        <fullName evidence="1">Helix-turn-helix domain-containing protein</fullName>
    </recommendedName>
</protein>
<proteinExistence type="predicted"/>
<gene>
    <name evidence="2" type="ORF">EZS27_008904</name>
</gene>
<name>A0A5J4SCE4_9ZZZZ</name>
<evidence type="ECO:0000259" key="1">
    <source>
        <dbReference type="Pfam" id="PF12728"/>
    </source>
</evidence>
<dbReference type="InterPro" id="IPR009061">
    <property type="entry name" value="DNA-bd_dom_put_sf"/>
</dbReference>
<dbReference type="InterPro" id="IPR041657">
    <property type="entry name" value="HTH_17"/>
</dbReference>
<evidence type="ECO:0000313" key="2">
    <source>
        <dbReference type="EMBL" id="KAA6343422.1"/>
    </source>
</evidence>
<sequence>MNDDFRISDSMPIAALSVKQFRELFVINPPNESEKRTILNKEECSELTGYSVYTINKLICDKQIPYYKNRSKVFFRRNEIEDWMMSNRVETAKEYVDRKDDELIQRKGGR</sequence>
<accession>A0A5J4SCE4</accession>
<organism evidence="2">
    <name type="scientific">termite gut metagenome</name>
    <dbReference type="NCBI Taxonomy" id="433724"/>
    <lineage>
        <taxon>unclassified sequences</taxon>
        <taxon>metagenomes</taxon>
        <taxon>organismal metagenomes</taxon>
    </lineage>
</organism>
<dbReference type="AlphaFoldDB" id="A0A5J4SCE4"/>
<feature type="domain" description="Helix-turn-helix" evidence="1">
    <location>
        <begin position="41"/>
        <end position="87"/>
    </location>
</feature>
<dbReference type="EMBL" id="SNRY01000271">
    <property type="protein sequence ID" value="KAA6343422.1"/>
    <property type="molecule type" value="Genomic_DNA"/>
</dbReference>
<dbReference type="SUPFAM" id="SSF46955">
    <property type="entry name" value="Putative DNA-binding domain"/>
    <property type="match status" value="1"/>
</dbReference>
<dbReference type="Pfam" id="PF12728">
    <property type="entry name" value="HTH_17"/>
    <property type="match status" value="1"/>
</dbReference>
<comment type="caution">
    <text evidence="2">The sequence shown here is derived from an EMBL/GenBank/DDBJ whole genome shotgun (WGS) entry which is preliminary data.</text>
</comment>
<reference evidence="2" key="1">
    <citation type="submission" date="2019-03" db="EMBL/GenBank/DDBJ databases">
        <title>Single cell metagenomics reveals metabolic interactions within the superorganism composed of flagellate Streblomastix strix and complex community of Bacteroidetes bacteria on its surface.</title>
        <authorList>
            <person name="Treitli S.C."/>
            <person name="Kolisko M."/>
            <person name="Husnik F."/>
            <person name="Keeling P."/>
            <person name="Hampl V."/>
        </authorList>
    </citation>
    <scope>NUCLEOTIDE SEQUENCE</scope>
    <source>
        <strain evidence="2">STM</strain>
    </source>
</reference>